<dbReference type="KEGG" id="nss:113432002"/>
<feature type="non-terminal residue" evidence="2">
    <location>
        <position position="126"/>
    </location>
</feature>
<dbReference type="Gene3D" id="1.10.3500.10">
    <property type="entry name" value="Tex N-terminal region-like"/>
    <property type="match status" value="1"/>
</dbReference>
<keyword evidence="1" id="KW-1185">Reference proteome</keyword>
<evidence type="ECO:0000313" key="1">
    <source>
        <dbReference type="Proteomes" id="UP000504612"/>
    </source>
</evidence>
<accession>A0A6J1W3Z3</accession>
<dbReference type="GO" id="GO:0034728">
    <property type="term" value="P:nucleosome organization"/>
    <property type="evidence" value="ECO:0007669"/>
    <property type="project" value="TreeGrafter"/>
</dbReference>
<dbReference type="SUPFAM" id="SSF158832">
    <property type="entry name" value="Tex N-terminal region-like"/>
    <property type="match status" value="1"/>
</dbReference>
<dbReference type="InterPro" id="IPR017072">
    <property type="entry name" value="TF_Spt6"/>
</dbReference>
<evidence type="ECO:0000313" key="2">
    <source>
        <dbReference type="RefSeq" id="XP_026550026.1"/>
    </source>
</evidence>
<dbReference type="RefSeq" id="XP_026550026.1">
    <property type="nucleotide sequence ID" value="XM_026694241.1"/>
</dbReference>
<proteinExistence type="predicted"/>
<organism evidence="1 2">
    <name type="scientific">Notechis scutatus</name>
    <name type="common">mainland tiger snake</name>
    <dbReference type="NCBI Taxonomy" id="8663"/>
    <lineage>
        <taxon>Eukaryota</taxon>
        <taxon>Metazoa</taxon>
        <taxon>Chordata</taxon>
        <taxon>Craniata</taxon>
        <taxon>Vertebrata</taxon>
        <taxon>Euteleostomi</taxon>
        <taxon>Lepidosauria</taxon>
        <taxon>Squamata</taxon>
        <taxon>Bifurcata</taxon>
        <taxon>Unidentata</taxon>
        <taxon>Episquamata</taxon>
        <taxon>Toxicofera</taxon>
        <taxon>Serpentes</taxon>
        <taxon>Colubroidea</taxon>
        <taxon>Elapidae</taxon>
        <taxon>Hydrophiinae</taxon>
        <taxon>Notechis</taxon>
    </lineage>
</organism>
<dbReference type="GO" id="GO:0140673">
    <property type="term" value="P:transcription elongation-coupled chromatin remodeling"/>
    <property type="evidence" value="ECO:0007669"/>
    <property type="project" value="InterPro"/>
</dbReference>
<dbReference type="PANTHER" id="PTHR10145:SF6">
    <property type="entry name" value="TRANSCRIPTION ELONGATION FACTOR SPT6"/>
    <property type="match status" value="1"/>
</dbReference>
<gene>
    <name evidence="2" type="primary">LOC113432002</name>
</gene>
<sequence length="126" mass="14887">SCETSPSLQDVDEAHYAYSFKYLKNKPVKELRDEQFLKISLAKEESLLTIDISVDMKGVDGYGSDQSYFEEIKAFYYRDEFSHQVQEWNRQRTLAIERALRQFLYPQMAKELMNKLLLEAKECVVK</sequence>
<dbReference type="GO" id="GO:0008023">
    <property type="term" value="C:transcription elongation factor complex"/>
    <property type="evidence" value="ECO:0007669"/>
    <property type="project" value="TreeGrafter"/>
</dbReference>
<feature type="non-terminal residue" evidence="2">
    <location>
        <position position="1"/>
    </location>
</feature>
<dbReference type="GO" id="GO:0042393">
    <property type="term" value="F:histone binding"/>
    <property type="evidence" value="ECO:0007669"/>
    <property type="project" value="TreeGrafter"/>
</dbReference>
<dbReference type="AlphaFoldDB" id="A0A6J1W3Z3"/>
<name>A0A6J1W3Z3_9SAUR</name>
<dbReference type="PANTHER" id="PTHR10145">
    <property type="entry name" value="TRANSCRIPTION ELONGATION FACTOR SPT6"/>
    <property type="match status" value="1"/>
</dbReference>
<dbReference type="GO" id="GO:0031491">
    <property type="term" value="F:nucleosome binding"/>
    <property type="evidence" value="ECO:0007669"/>
    <property type="project" value="TreeGrafter"/>
</dbReference>
<dbReference type="GeneID" id="113432002"/>
<protein>
    <submittedName>
        <fullName evidence="2">Transcription elongation factor SPT6-like</fullName>
    </submittedName>
</protein>
<reference evidence="2" key="1">
    <citation type="submission" date="2025-08" db="UniProtKB">
        <authorList>
            <consortium name="RefSeq"/>
        </authorList>
    </citation>
    <scope>IDENTIFICATION</scope>
</reference>
<dbReference type="InterPro" id="IPR023323">
    <property type="entry name" value="Tex-like_dom_sf"/>
</dbReference>
<dbReference type="Proteomes" id="UP000504612">
    <property type="component" value="Unplaced"/>
</dbReference>